<reference evidence="2 3" key="1">
    <citation type="submission" date="2019-03" db="EMBL/GenBank/DDBJ databases">
        <title>Genomic Encyclopedia of Type Strains, Phase IV (KMG-IV): sequencing the most valuable type-strain genomes for metagenomic binning, comparative biology and taxonomic classification.</title>
        <authorList>
            <person name="Goeker M."/>
        </authorList>
    </citation>
    <scope>NUCLEOTIDE SEQUENCE [LARGE SCALE GENOMIC DNA]</scope>
    <source>
        <strain evidence="2 3">DSM 25082</strain>
    </source>
</reference>
<accession>A0A4R6MTG6</accession>
<gene>
    <name evidence="2" type="ORF">DFR39_11078</name>
</gene>
<name>A0A4R6MTG6_9BURK</name>
<evidence type="ECO:0000259" key="1">
    <source>
        <dbReference type="Pfam" id="PF20376"/>
    </source>
</evidence>
<dbReference type="Pfam" id="PF20376">
    <property type="entry name" value="DUF6671"/>
    <property type="match status" value="1"/>
</dbReference>
<feature type="domain" description="DUF6671" evidence="1">
    <location>
        <begin position="64"/>
        <end position="272"/>
    </location>
</feature>
<protein>
    <recommendedName>
        <fullName evidence="1">DUF6671 domain-containing protein</fullName>
    </recommendedName>
</protein>
<dbReference type="RefSeq" id="WP_133605186.1">
    <property type="nucleotide sequence ID" value="NZ_JAUFPJ010000011.1"/>
</dbReference>
<dbReference type="InterPro" id="IPR046612">
    <property type="entry name" value="DUF6671"/>
</dbReference>
<dbReference type="AlphaFoldDB" id="A0A4R6MTG6"/>
<dbReference type="OrthoDB" id="9793837at2"/>
<proteinExistence type="predicted"/>
<keyword evidence="3" id="KW-1185">Reference proteome</keyword>
<sequence>MSADEQALALLTRHGKAAVLGPVAGELGLTLRLVDDFDTDSLGTFTLEQPRQGSQFEAALTKARLACERSGCRWGLGSEGSFGPDPYMGQAPWGVELLVLHDARTNSQVHAVAQGPATAYRQASVANLEAVLAFASEMGFPAQGLIVGRSHEPWFHKELRDLEALRAQVAPALAQGEVWLETDMRAHRNPARMAMIAQAGQALVQRLRERCPRCEARGWGPVGLITGARCECCGHETSAARAQRLRCPVCSHEAEQVLRETVPAARCELCNP</sequence>
<dbReference type="EMBL" id="SNXE01000010">
    <property type="protein sequence ID" value="TDP05652.1"/>
    <property type="molecule type" value="Genomic_DNA"/>
</dbReference>
<comment type="caution">
    <text evidence="2">The sequence shown here is derived from an EMBL/GenBank/DDBJ whole genome shotgun (WGS) entry which is preliminary data.</text>
</comment>
<organism evidence="2 3">
    <name type="scientific">Roseateles asaccharophilus</name>
    <dbReference type="NCBI Taxonomy" id="582607"/>
    <lineage>
        <taxon>Bacteria</taxon>
        <taxon>Pseudomonadati</taxon>
        <taxon>Pseudomonadota</taxon>
        <taxon>Betaproteobacteria</taxon>
        <taxon>Burkholderiales</taxon>
        <taxon>Sphaerotilaceae</taxon>
        <taxon>Roseateles</taxon>
    </lineage>
</organism>
<dbReference type="Proteomes" id="UP000295357">
    <property type="component" value="Unassembled WGS sequence"/>
</dbReference>
<evidence type="ECO:0000313" key="2">
    <source>
        <dbReference type="EMBL" id="TDP05652.1"/>
    </source>
</evidence>
<evidence type="ECO:0000313" key="3">
    <source>
        <dbReference type="Proteomes" id="UP000295357"/>
    </source>
</evidence>